<feature type="transmembrane region" description="Helical" evidence="1">
    <location>
        <begin position="53"/>
        <end position="74"/>
    </location>
</feature>
<feature type="transmembrane region" description="Helical" evidence="1">
    <location>
        <begin position="12"/>
        <end position="33"/>
    </location>
</feature>
<evidence type="ECO:0000313" key="3">
    <source>
        <dbReference type="Proteomes" id="UP000286947"/>
    </source>
</evidence>
<evidence type="ECO:0000313" key="2">
    <source>
        <dbReference type="EMBL" id="RUS66618.1"/>
    </source>
</evidence>
<keyword evidence="1" id="KW-0812">Transmembrane</keyword>
<keyword evidence="1" id="KW-1133">Transmembrane helix</keyword>
<dbReference type="EMBL" id="PQSP01000004">
    <property type="protein sequence ID" value="RUS66618.1"/>
    <property type="molecule type" value="Genomic_DNA"/>
</dbReference>
<gene>
    <name evidence="2" type="ORF">CUZ56_01898</name>
</gene>
<proteinExistence type="predicted"/>
<comment type="caution">
    <text evidence="2">The sequence shown here is derived from an EMBL/GenBank/DDBJ whole genome shotgun (WGS) entry which is preliminary data.</text>
</comment>
<keyword evidence="3" id="KW-1185">Reference proteome</keyword>
<organism evidence="2 3">
    <name type="scientific">Saezia sanguinis</name>
    <dbReference type="NCBI Taxonomy" id="1965230"/>
    <lineage>
        <taxon>Bacteria</taxon>
        <taxon>Pseudomonadati</taxon>
        <taxon>Pseudomonadota</taxon>
        <taxon>Betaproteobacteria</taxon>
        <taxon>Burkholderiales</taxon>
        <taxon>Saeziaceae</taxon>
        <taxon>Saezia</taxon>
    </lineage>
</organism>
<dbReference type="RefSeq" id="WP_126980095.1">
    <property type="nucleotide sequence ID" value="NZ_PQSP01000004.1"/>
</dbReference>
<dbReference type="Proteomes" id="UP000286947">
    <property type="component" value="Unassembled WGS sequence"/>
</dbReference>
<protein>
    <submittedName>
        <fullName evidence="2">Uncharacterized protein</fullName>
    </submittedName>
</protein>
<accession>A0A433SCZ3</accession>
<dbReference type="OrthoDB" id="9554019at2"/>
<dbReference type="AlphaFoldDB" id="A0A433SCZ3"/>
<keyword evidence="1" id="KW-0472">Membrane</keyword>
<sequence length="125" mass="14141">MNHDQVMLGYYIALFAVLPLAFLVFLYLMVRVLKKVNTLNLPPSTTVVGGQVFIRSIPAIVVLIILTIPVFYFSHLVKQEDYCKTVIAVNHITSPNNRMLQERCSSFDIEKLIEEVGQQTAQATQ</sequence>
<name>A0A433SCZ3_9BURK</name>
<evidence type="ECO:0000256" key="1">
    <source>
        <dbReference type="SAM" id="Phobius"/>
    </source>
</evidence>
<reference evidence="2 3" key="1">
    <citation type="submission" date="2018-01" db="EMBL/GenBank/DDBJ databases">
        <title>Saezia sanguinis gen. nov., sp. nov., in the order Burkholderiales isolated from human blood.</title>
        <authorList>
            <person name="Medina-Pascual M.J."/>
            <person name="Valdezate S."/>
            <person name="Monzon S."/>
            <person name="Cuesta I."/>
            <person name="Carrasco G."/>
            <person name="Villalon P."/>
            <person name="Saez-Nieto J.A."/>
        </authorList>
    </citation>
    <scope>NUCLEOTIDE SEQUENCE [LARGE SCALE GENOMIC DNA]</scope>
    <source>
        <strain evidence="2 3">CNM695-12</strain>
    </source>
</reference>